<dbReference type="AlphaFoldDB" id="A0A103YFN9"/>
<comment type="similarity">
    <text evidence="2">Belongs to the enolase family.</text>
</comment>
<dbReference type="GO" id="GO:0006096">
    <property type="term" value="P:glycolytic process"/>
    <property type="evidence" value="ECO:0007669"/>
    <property type="project" value="UniProtKB-UniPathway"/>
</dbReference>
<evidence type="ECO:0000313" key="7">
    <source>
        <dbReference type="EMBL" id="KVI08215.1"/>
    </source>
</evidence>
<dbReference type="GO" id="GO:0004634">
    <property type="term" value="F:phosphopyruvate hydratase activity"/>
    <property type="evidence" value="ECO:0007669"/>
    <property type="project" value="UniProtKB-EC"/>
</dbReference>
<dbReference type="InterPro" id="IPR000941">
    <property type="entry name" value="Enolase"/>
</dbReference>
<feature type="domain" description="Enolase C-terminal TIM barrel" evidence="6">
    <location>
        <begin position="64"/>
        <end position="113"/>
    </location>
</feature>
<dbReference type="PANTHER" id="PTHR11902:SF1">
    <property type="entry name" value="ENOLASE"/>
    <property type="match status" value="1"/>
</dbReference>
<feature type="non-terminal residue" evidence="7">
    <location>
        <position position="1"/>
    </location>
</feature>
<dbReference type="STRING" id="59895.A0A103YFN9"/>
<comment type="caution">
    <text evidence="7">The sequence shown here is derived from an EMBL/GenBank/DDBJ whole genome shotgun (WGS) entry which is preliminary data.</text>
</comment>
<dbReference type="GO" id="GO:0000287">
    <property type="term" value="F:magnesium ion binding"/>
    <property type="evidence" value="ECO:0007669"/>
    <property type="project" value="InterPro"/>
</dbReference>
<proteinExistence type="inferred from homology"/>
<accession>A0A103YFN9</accession>
<evidence type="ECO:0000313" key="8">
    <source>
        <dbReference type="Proteomes" id="UP000243975"/>
    </source>
</evidence>
<dbReference type="EMBL" id="LEKV01001196">
    <property type="protein sequence ID" value="KVI08215.1"/>
    <property type="molecule type" value="Genomic_DNA"/>
</dbReference>
<dbReference type="Gramene" id="KVI08215">
    <property type="protein sequence ID" value="KVI08215"/>
    <property type="gene ID" value="Ccrd_013418"/>
</dbReference>
<dbReference type="SUPFAM" id="SSF51604">
    <property type="entry name" value="Enolase C-terminal domain-like"/>
    <property type="match status" value="1"/>
</dbReference>
<evidence type="ECO:0000259" key="6">
    <source>
        <dbReference type="Pfam" id="PF00113"/>
    </source>
</evidence>
<dbReference type="PANTHER" id="PTHR11902">
    <property type="entry name" value="ENOLASE"/>
    <property type="match status" value="1"/>
</dbReference>
<dbReference type="InterPro" id="IPR036849">
    <property type="entry name" value="Enolase-like_C_sf"/>
</dbReference>
<dbReference type="Pfam" id="PF00113">
    <property type="entry name" value="Enolase_C"/>
    <property type="match status" value="1"/>
</dbReference>
<keyword evidence="8" id="KW-1185">Reference proteome</keyword>
<evidence type="ECO:0000256" key="2">
    <source>
        <dbReference type="ARBA" id="ARBA00009604"/>
    </source>
</evidence>
<evidence type="ECO:0000256" key="3">
    <source>
        <dbReference type="ARBA" id="ARBA00012058"/>
    </source>
</evidence>
<dbReference type="InterPro" id="IPR020810">
    <property type="entry name" value="Enolase_C"/>
</dbReference>
<evidence type="ECO:0000256" key="5">
    <source>
        <dbReference type="ARBA" id="ARBA00023239"/>
    </source>
</evidence>
<dbReference type="GO" id="GO:0000015">
    <property type="term" value="C:phosphopyruvate hydratase complex"/>
    <property type="evidence" value="ECO:0007669"/>
    <property type="project" value="InterPro"/>
</dbReference>
<dbReference type="UniPathway" id="UPA00109">
    <property type="reaction ID" value="UER00187"/>
</dbReference>
<keyword evidence="4" id="KW-0324">Glycolysis</keyword>
<feature type="non-terminal residue" evidence="7">
    <location>
        <position position="113"/>
    </location>
</feature>
<sequence length="113" mass="12606">VKKDERDGSQLRLEHRCKFSVYKVSFESPAATGIYEALELRDRGLDYLGKGVSKVTSLRCRSLIMILPVGTSSFKESMKMGVEVYHSLKPVIKKKYGQDATNVGDEGSFSPDI</sequence>
<protein>
    <recommendedName>
        <fullName evidence="3">phosphopyruvate hydratase</fullName>
        <ecNumber evidence="3">4.2.1.11</ecNumber>
    </recommendedName>
</protein>
<organism evidence="7 8">
    <name type="scientific">Cynara cardunculus var. scolymus</name>
    <name type="common">Globe artichoke</name>
    <name type="synonym">Cynara scolymus</name>
    <dbReference type="NCBI Taxonomy" id="59895"/>
    <lineage>
        <taxon>Eukaryota</taxon>
        <taxon>Viridiplantae</taxon>
        <taxon>Streptophyta</taxon>
        <taxon>Embryophyta</taxon>
        <taxon>Tracheophyta</taxon>
        <taxon>Spermatophyta</taxon>
        <taxon>Magnoliopsida</taxon>
        <taxon>eudicotyledons</taxon>
        <taxon>Gunneridae</taxon>
        <taxon>Pentapetalae</taxon>
        <taxon>asterids</taxon>
        <taxon>campanulids</taxon>
        <taxon>Asterales</taxon>
        <taxon>Asteraceae</taxon>
        <taxon>Carduoideae</taxon>
        <taxon>Cardueae</taxon>
        <taxon>Carduinae</taxon>
        <taxon>Cynara</taxon>
    </lineage>
</organism>
<name>A0A103YFN9_CYNCS</name>
<evidence type="ECO:0000256" key="1">
    <source>
        <dbReference type="ARBA" id="ARBA00005031"/>
    </source>
</evidence>
<keyword evidence="5" id="KW-0456">Lyase</keyword>
<reference evidence="7 8" key="1">
    <citation type="journal article" date="2016" name="Sci. Rep.">
        <title>The genome sequence of the outbreeding globe artichoke constructed de novo incorporating a phase-aware low-pass sequencing strategy of F1 progeny.</title>
        <authorList>
            <person name="Scaglione D."/>
            <person name="Reyes-Chin-Wo S."/>
            <person name="Acquadro A."/>
            <person name="Froenicke L."/>
            <person name="Portis E."/>
            <person name="Beitel C."/>
            <person name="Tirone M."/>
            <person name="Mauro R."/>
            <person name="Lo Monaco A."/>
            <person name="Mauromicale G."/>
            <person name="Faccioli P."/>
            <person name="Cattivelli L."/>
            <person name="Rieseberg L."/>
            <person name="Michelmore R."/>
            <person name="Lanteri S."/>
        </authorList>
    </citation>
    <scope>NUCLEOTIDE SEQUENCE [LARGE SCALE GENOMIC DNA]</scope>
    <source>
        <strain evidence="7">2C</strain>
    </source>
</reference>
<comment type="pathway">
    <text evidence="1">Carbohydrate degradation; glycolysis; pyruvate from D-glyceraldehyde 3-phosphate: step 4/5.</text>
</comment>
<evidence type="ECO:0000256" key="4">
    <source>
        <dbReference type="ARBA" id="ARBA00023152"/>
    </source>
</evidence>
<dbReference type="Proteomes" id="UP000243975">
    <property type="component" value="Unassembled WGS sequence"/>
</dbReference>
<dbReference type="Gene3D" id="3.20.20.120">
    <property type="entry name" value="Enolase-like C-terminal domain"/>
    <property type="match status" value="1"/>
</dbReference>
<gene>
    <name evidence="7" type="ORF">Ccrd_013418</name>
</gene>
<dbReference type="EC" id="4.2.1.11" evidence="3"/>